<dbReference type="AlphaFoldDB" id="A0A841N582"/>
<reference evidence="1 2" key="1">
    <citation type="submission" date="2020-08" db="EMBL/GenBank/DDBJ databases">
        <title>Functional genomics of gut bacteria from endangered species of beetles.</title>
        <authorList>
            <person name="Carlos-Shanley C."/>
        </authorList>
    </citation>
    <scope>NUCLEOTIDE SEQUENCE [LARGE SCALE GENOMIC DNA]</scope>
    <source>
        <strain evidence="1 2">S00136</strain>
    </source>
</reference>
<name>A0A841N582_9FLAO</name>
<evidence type="ECO:0000313" key="1">
    <source>
        <dbReference type="EMBL" id="MBB6371647.1"/>
    </source>
</evidence>
<comment type="caution">
    <text evidence="1">The sequence shown here is derived from an EMBL/GenBank/DDBJ whole genome shotgun (WGS) entry which is preliminary data.</text>
</comment>
<organism evidence="1 2">
    <name type="scientific">Chryseobacterium shigense</name>
    <dbReference type="NCBI Taxonomy" id="297244"/>
    <lineage>
        <taxon>Bacteria</taxon>
        <taxon>Pseudomonadati</taxon>
        <taxon>Bacteroidota</taxon>
        <taxon>Flavobacteriia</taxon>
        <taxon>Flavobacteriales</taxon>
        <taxon>Weeksellaceae</taxon>
        <taxon>Chryseobacterium group</taxon>
        <taxon>Chryseobacterium</taxon>
    </lineage>
</organism>
<gene>
    <name evidence="1" type="ORF">HNP36_002732</name>
</gene>
<sequence>MSDKIFIFAAEQNTMKKNTNVLKTYLSCIYTKCPVLPEAFNNAGLIELRTGTFIF</sequence>
<protein>
    <submittedName>
        <fullName evidence="1">Uncharacterized protein</fullName>
    </submittedName>
</protein>
<proteinExistence type="predicted"/>
<keyword evidence="2" id="KW-1185">Reference proteome</keyword>
<accession>A0A841N582</accession>
<dbReference type="EMBL" id="JACHLC010000003">
    <property type="protein sequence ID" value="MBB6371647.1"/>
    <property type="molecule type" value="Genomic_DNA"/>
</dbReference>
<dbReference type="Proteomes" id="UP000589738">
    <property type="component" value="Unassembled WGS sequence"/>
</dbReference>
<evidence type="ECO:0000313" key="2">
    <source>
        <dbReference type="Proteomes" id="UP000589738"/>
    </source>
</evidence>